<organism evidence="3 4">
    <name type="scientific">Neorhodopirellula pilleata</name>
    <dbReference type="NCBI Taxonomy" id="2714738"/>
    <lineage>
        <taxon>Bacteria</taxon>
        <taxon>Pseudomonadati</taxon>
        <taxon>Planctomycetota</taxon>
        <taxon>Planctomycetia</taxon>
        <taxon>Pirellulales</taxon>
        <taxon>Pirellulaceae</taxon>
        <taxon>Neorhodopirellula</taxon>
    </lineage>
</organism>
<dbReference type="GO" id="GO:0016757">
    <property type="term" value="F:glycosyltransferase activity"/>
    <property type="evidence" value="ECO:0007669"/>
    <property type="project" value="UniProtKB-KW"/>
</dbReference>
<dbReference type="Pfam" id="PF00535">
    <property type="entry name" value="Glycos_transf_2"/>
    <property type="match status" value="1"/>
</dbReference>
<dbReference type="EMBL" id="SJPM01000009">
    <property type="protein sequence ID" value="TWT93515.1"/>
    <property type="molecule type" value="Genomic_DNA"/>
</dbReference>
<dbReference type="InterPro" id="IPR029044">
    <property type="entry name" value="Nucleotide-diphossugar_trans"/>
</dbReference>
<accession>A0A5C6A282</accession>
<dbReference type="PANTHER" id="PTHR43685">
    <property type="entry name" value="GLYCOSYLTRANSFERASE"/>
    <property type="match status" value="1"/>
</dbReference>
<name>A0A5C6A282_9BACT</name>
<proteinExistence type="predicted"/>
<dbReference type="InterPro" id="IPR001173">
    <property type="entry name" value="Glyco_trans_2-like"/>
</dbReference>
<evidence type="ECO:0000313" key="3">
    <source>
        <dbReference type="EMBL" id="TWT93515.1"/>
    </source>
</evidence>
<feature type="transmembrane region" description="Helical" evidence="1">
    <location>
        <begin position="276"/>
        <end position="295"/>
    </location>
</feature>
<dbReference type="SUPFAM" id="SSF53448">
    <property type="entry name" value="Nucleotide-diphospho-sugar transferases"/>
    <property type="match status" value="1"/>
</dbReference>
<protein>
    <submittedName>
        <fullName evidence="3">GalNAc(5)-diNAcBac-PP-undecaprenol beta-1,3-glucosyltransferase</fullName>
        <ecNumber evidence="3">2.4.1.293</ecNumber>
    </submittedName>
</protein>
<comment type="caution">
    <text evidence="3">The sequence shown here is derived from an EMBL/GenBank/DDBJ whole genome shotgun (WGS) entry which is preliminary data.</text>
</comment>
<evidence type="ECO:0000256" key="1">
    <source>
        <dbReference type="SAM" id="Phobius"/>
    </source>
</evidence>
<keyword evidence="1" id="KW-0812">Transmembrane</keyword>
<dbReference type="InterPro" id="IPR050834">
    <property type="entry name" value="Glycosyltransf_2"/>
</dbReference>
<dbReference type="AlphaFoldDB" id="A0A5C6A282"/>
<keyword evidence="1" id="KW-0472">Membrane</keyword>
<dbReference type="OrthoDB" id="9772170at2"/>
<keyword evidence="3" id="KW-0808">Transferase</keyword>
<dbReference type="RefSeq" id="WP_146579349.1">
    <property type="nucleotide sequence ID" value="NZ_SJPM01000009.1"/>
</dbReference>
<dbReference type="PANTHER" id="PTHR43685:SF3">
    <property type="entry name" value="SLR2126 PROTEIN"/>
    <property type="match status" value="1"/>
</dbReference>
<dbReference type="CDD" id="cd00761">
    <property type="entry name" value="Glyco_tranf_GTA_type"/>
    <property type="match status" value="1"/>
</dbReference>
<dbReference type="Gene3D" id="3.90.550.10">
    <property type="entry name" value="Spore Coat Polysaccharide Biosynthesis Protein SpsA, Chain A"/>
    <property type="match status" value="1"/>
</dbReference>
<reference evidence="3 4" key="1">
    <citation type="submission" date="2019-02" db="EMBL/GenBank/DDBJ databases">
        <title>Deep-cultivation of Planctomycetes and their phenomic and genomic characterization uncovers novel biology.</title>
        <authorList>
            <person name="Wiegand S."/>
            <person name="Jogler M."/>
            <person name="Boedeker C."/>
            <person name="Pinto D."/>
            <person name="Vollmers J."/>
            <person name="Rivas-Marin E."/>
            <person name="Kohn T."/>
            <person name="Peeters S.H."/>
            <person name="Heuer A."/>
            <person name="Rast P."/>
            <person name="Oberbeckmann S."/>
            <person name="Bunk B."/>
            <person name="Jeske O."/>
            <person name="Meyerdierks A."/>
            <person name="Storesund J.E."/>
            <person name="Kallscheuer N."/>
            <person name="Luecker S."/>
            <person name="Lage O.M."/>
            <person name="Pohl T."/>
            <person name="Merkel B.J."/>
            <person name="Hornburger P."/>
            <person name="Mueller R.-W."/>
            <person name="Bruemmer F."/>
            <person name="Labrenz M."/>
            <person name="Spormann A.M."/>
            <person name="Op Den Camp H."/>
            <person name="Overmann J."/>
            <person name="Amann R."/>
            <person name="Jetten M.S.M."/>
            <person name="Mascher T."/>
            <person name="Medema M.H."/>
            <person name="Devos D.P."/>
            <person name="Kaster A.-K."/>
            <person name="Ovreas L."/>
            <person name="Rohde M."/>
            <person name="Galperin M.Y."/>
            <person name="Jogler C."/>
        </authorList>
    </citation>
    <scope>NUCLEOTIDE SEQUENCE [LARGE SCALE GENOMIC DNA]</scope>
    <source>
        <strain evidence="3 4">Pla100</strain>
    </source>
</reference>
<gene>
    <name evidence="3" type="primary">pglI_2</name>
    <name evidence="3" type="ORF">Pla100_40330</name>
</gene>
<keyword evidence="4" id="KW-1185">Reference proteome</keyword>
<evidence type="ECO:0000313" key="4">
    <source>
        <dbReference type="Proteomes" id="UP000316213"/>
    </source>
</evidence>
<sequence length="352" mass="39483">MNPGEANPLISVIVPTRDRSDKIVRCLQSLTCQSFHDFEVIVVNDGSNDDTEDQLVQFASEHPDFNLHLIHHPTPRGANPSRNEAIRSSQGSLIAFIDDDCIANSHWLDKLQTPFVHPNVAAAGGHIENVAVSNLWERFFIGQQRVSSRLVNGIRIANRLVAANMLVLRQYAVDTLDEDRAEIPKDVATSARCDEEGLRIKILRDGKLTVHVPEAICLHDHPYRFRSFCRQAYKSGRSTARLAFKYQLAPRWELLALIGAGLFLLLSAWLTEIVFVSAASFSLFLMAAIYNELALKRKTVLRSIETFPALFIYFGLRSAGYLNEVVSQLRRIVSLRKSEAMPVVSATRSSNE</sequence>
<dbReference type="Proteomes" id="UP000316213">
    <property type="component" value="Unassembled WGS sequence"/>
</dbReference>
<keyword evidence="3" id="KW-0328">Glycosyltransferase</keyword>
<keyword evidence="1" id="KW-1133">Transmembrane helix</keyword>
<dbReference type="EC" id="2.4.1.293" evidence="3"/>
<feature type="domain" description="Glycosyltransferase 2-like" evidence="2">
    <location>
        <begin position="11"/>
        <end position="130"/>
    </location>
</feature>
<evidence type="ECO:0000259" key="2">
    <source>
        <dbReference type="Pfam" id="PF00535"/>
    </source>
</evidence>